<organism evidence="1 2">
    <name type="scientific">Pseudochelatococcus contaminans</name>
    <dbReference type="NCBI Taxonomy" id="1538103"/>
    <lineage>
        <taxon>Bacteria</taxon>
        <taxon>Pseudomonadati</taxon>
        <taxon>Pseudomonadota</taxon>
        <taxon>Alphaproteobacteria</taxon>
        <taxon>Hyphomicrobiales</taxon>
        <taxon>Chelatococcaceae</taxon>
        <taxon>Pseudochelatococcus</taxon>
    </lineage>
</organism>
<protein>
    <submittedName>
        <fullName evidence="1">Uncharacterized protein</fullName>
    </submittedName>
</protein>
<dbReference type="RefSeq" id="WP_151610647.1">
    <property type="nucleotide sequence ID" value="NZ_JACICC010000021.1"/>
</dbReference>
<accession>A0A7W5Z7W9</accession>
<dbReference type="AlphaFoldDB" id="A0A7W5Z7W9"/>
<comment type="caution">
    <text evidence="1">The sequence shown here is derived from an EMBL/GenBank/DDBJ whole genome shotgun (WGS) entry which is preliminary data.</text>
</comment>
<keyword evidence="2" id="KW-1185">Reference proteome</keyword>
<proteinExistence type="predicted"/>
<dbReference type="EMBL" id="JACICC010000021">
    <property type="protein sequence ID" value="MBB3811485.1"/>
    <property type="molecule type" value="Genomic_DNA"/>
</dbReference>
<evidence type="ECO:0000313" key="2">
    <source>
        <dbReference type="Proteomes" id="UP000537592"/>
    </source>
</evidence>
<gene>
    <name evidence="1" type="ORF">FHS81_003600</name>
</gene>
<name>A0A7W5Z7W9_9HYPH</name>
<sequence>MPKFVVSKVHDAFVYYDAVVEADTFEDALDLAYSPHFKGDWCATGYVQEFEDYIIDENSGVRVLKDGETVEAFLSIAVTAQEHDAVLTGLWLLQFALVRGPVEPLLRNTFTNGGAHSGLDLTEIDALCERIDG</sequence>
<dbReference type="Proteomes" id="UP000537592">
    <property type="component" value="Unassembled WGS sequence"/>
</dbReference>
<reference evidence="1 2" key="1">
    <citation type="submission" date="2020-08" db="EMBL/GenBank/DDBJ databases">
        <title>Genomic Encyclopedia of Type Strains, Phase IV (KMG-IV): sequencing the most valuable type-strain genomes for metagenomic binning, comparative biology and taxonomic classification.</title>
        <authorList>
            <person name="Goeker M."/>
        </authorList>
    </citation>
    <scope>NUCLEOTIDE SEQUENCE [LARGE SCALE GENOMIC DNA]</scope>
    <source>
        <strain evidence="1 2">DSM 28760</strain>
    </source>
</reference>
<evidence type="ECO:0000313" key="1">
    <source>
        <dbReference type="EMBL" id="MBB3811485.1"/>
    </source>
</evidence>